<comment type="caution">
    <text evidence="1">The sequence shown here is derived from an EMBL/GenBank/DDBJ whole genome shotgun (WGS) entry which is preliminary data.</text>
</comment>
<evidence type="ECO:0000313" key="2">
    <source>
        <dbReference type="Proteomes" id="UP000250321"/>
    </source>
</evidence>
<dbReference type="EMBL" id="PJQY01000716">
    <property type="protein sequence ID" value="PQQ08528.1"/>
    <property type="molecule type" value="Genomic_DNA"/>
</dbReference>
<dbReference type="AlphaFoldDB" id="A0A314YUN0"/>
<keyword evidence="2" id="KW-1185">Reference proteome</keyword>
<accession>A0A314YUN0</accession>
<gene>
    <name evidence="1" type="ORF">Pyn_06311</name>
</gene>
<name>A0A314YUN0_PRUYE</name>
<proteinExistence type="predicted"/>
<organism evidence="1 2">
    <name type="scientific">Prunus yedoensis var. nudiflora</name>
    <dbReference type="NCBI Taxonomy" id="2094558"/>
    <lineage>
        <taxon>Eukaryota</taxon>
        <taxon>Viridiplantae</taxon>
        <taxon>Streptophyta</taxon>
        <taxon>Embryophyta</taxon>
        <taxon>Tracheophyta</taxon>
        <taxon>Spermatophyta</taxon>
        <taxon>Magnoliopsida</taxon>
        <taxon>eudicotyledons</taxon>
        <taxon>Gunneridae</taxon>
        <taxon>Pentapetalae</taxon>
        <taxon>rosids</taxon>
        <taxon>fabids</taxon>
        <taxon>Rosales</taxon>
        <taxon>Rosaceae</taxon>
        <taxon>Amygdaloideae</taxon>
        <taxon>Amygdaleae</taxon>
        <taxon>Prunus</taxon>
    </lineage>
</organism>
<sequence length="59" mass="6757">MASVQFKSKTVLLLVMLKGRLGSSRMPWPWKSLDRQVFRARLAGRIVIRWVSGLMDVLA</sequence>
<reference evidence="1 2" key="1">
    <citation type="submission" date="2018-02" db="EMBL/GenBank/DDBJ databases">
        <title>Draft genome of wild Prunus yedoensis var. nudiflora.</title>
        <authorList>
            <person name="Baek S."/>
            <person name="Kim J.-H."/>
            <person name="Choi K."/>
            <person name="Kim G.-B."/>
            <person name="Cho A."/>
            <person name="Jang H."/>
            <person name="Shin C.-H."/>
            <person name="Yu H.-J."/>
            <person name="Mun J.-H."/>
        </authorList>
    </citation>
    <scope>NUCLEOTIDE SEQUENCE [LARGE SCALE GENOMIC DNA]</scope>
    <source>
        <strain evidence="2">cv. Jeju island</strain>
        <tissue evidence="1">Leaf</tissue>
    </source>
</reference>
<evidence type="ECO:0000313" key="1">
    <source>
        <dbReference type="EMBL" id="PQQ08528.1"/>
    </source>
</evidence>
<protein>
    <submittedName>
        <fullName evidence="1">Uncharacterized protein</fullName>
    </submittedName>
</protein>
<dbReference type="Proteomes" id="UP000250321">
    <property type="component" value="Unassembled WGS sequence"/>
</dbReference>